<sequence length="76" mass="8166">MTEETPSEKSTGPAGEADPTGLPYLHMVLVGVLFLLLMLVRFEDPLPELRTPLMAVLGVALAVSAFLLGSRTLKKD</sequence>
<accession>A0ABR9P9B5</accession>
<keyword evidence="2" id="KW-0812">Transmembrane</keyword>
<reference evidence="3 4" key="1">
    <citation type="submission" date="2020-09" db="EMBL/GenBank/DDBJ databases">
        <title>Diversity and distribution of actinomycetes associated with coral in the coast of Hainan.</title>
        <authorList>
            <person name="Li F."/>
        </authorList>
    </citation>
    <scope>NUCLEOTIDE SEQUENCE [LARGE SCALE GENOMIC DNA]</scope>
    <source>
        <strain evidence="3 4">HNM0947</strain>
    </source>
</reference>
<feature type="transmembrane region" description="Helical" evidence="2">
    <location>
        <begin position="22"/>
        <end position="40"/>
    </location>
</feature>
<name>A0ABR9P9B5_9ACTN</name>
<dbReference type="EMBL" id="JADBGI010000014">
    <property type="protein sequence ID" value="MBE3000422.1"/>
    <property type="molecule type" value="Genomic_DNA"/>
</dbReference>
<protein>
    <submittedName>
        <fullName evidence="3">Uncharacterized protein</fullName>
    </submittedName>
</protein>
<keyword evidence="2" id="KW-1133">Transmembrane helix</keyword>
<evidence type="ECO:0000256" key="2">
    <source>
        <dbReference type="SAM" id="Phobius"/>
    </source>
</evidence>
<organism evidence="3 4">
    <name type="scientific">Nocardiopsis coralli</name>
    <dbReference type="NCBI Taxonomy" id="2772213"/>
    <lineage>
        <taxon>Bacteria</taxon>
        <taxon>Bacillati</taxon>
        <taxon>Actinomycetota</taxon>
        <taxon>Actinomycetes</taxon>
        <taxon>Streptosporangiales</taxon>
        <taxon>Nocardiopsidaceae</taxon>
        <taxon>Nocardiopsis</taxon>
    </lineage>
</organism>
<proteinExistence type="predicted"/>
<evidence type="ECO:0000313" key="4">
    <source>
        <dbReference type="Proteomes" id="UP000806528"/>
    </source>
</evidence>
<dbReference type="Proteomes" id="UP000806528">
    <property type="component" value="Unassembled WGS sequence"/>
</dbReference>
<comment type="caution">
    <text evidence="3">The sequence shown here is derived from an EMBL/GenBank/DDBJ whole genome shotgun (WGS) entry which is preliminary data.</text>
</comment>
<feature type="region of interest" description="Disordered" evidence="1">
    <location>
        <begin position="1"/>
        <end position="20"/>
    </location>
</feature>
<evidence type="ECO:0000256" key="1">
    <source>
        <dbReference type="SAM" id="MobiDB-lite"/>
    </source>
</evidence>
<gene>
    <name evidence="3" type="ORF">IDM40_17195</name>
</gene>
<evidence type="ECO:0000313" key="3">
    <source>
        <dbReference type="EMBL" id="MBE3000422.1"/>
    </source>
</evidence>
<dbReference type="RefSeq" id="WP_193123022.1">
    <property type="nucleotide sequence ID" value="NZ_JADBGI010000014.1"/>
</dbReference>
<feature type="transmembrane region" description="Helical" evidence="2">
    <location>
        <begin position="52"/>
        <end position="70"/>
    </location>
</feature>
<keyword evidence="4" id="KW-1185">Reference proteome</keyword>
<keyword evidence="2" id="KW-0472">Membrane</keyword>